<evidence type="ECO:0000313" key="3">
    <source>
        <dbReference type="Proteomes" id="UP000607559"/>
    </source>
</evidence>
<feature type="region of interest" description="Disordered" evidence="1">
    <location>
        <begin position="1"/>
        <end position="27"/>
    </location>
</feature>
<organism evidence="2 3">
    <name type="scientific">Puia dinghuensis</name>
    <dbReference type="NCBI Taxonomy" id="1792502"/>
    <lineage>
        <taxon>Bacteria</taxon>
        <taxon>Pseudomonadati</taxon>
        <taxon>Bacteroidota</taxon>
        <taxon>Chitinophagia</taxon>
        <taxon>Chitinophagales</taxon>
        <taxon>Chitinophagaceae</taxon>
        <taxon>Puia</taxon>
    </lineage>
</organism>
<keyword evidence="3" id="KW-1185">Reference proteome</keyword>
<accession>A0A8J2UCV4</accession>
<gene>
    <name evidence="2" type="ORF">GCM10011511_23890</name>
</gene>
<feature type="compositionally biased region" description="Basic and acidic residues" evidence="1">
    <location>
        <begin position="15"/>
        <end position="27"/>
    </location>
</feature>
<name>A0A8J2UCV4_9BACT</name>
<protein>
    <submittedName>
        <fullName evidence="2">Uncharacterized protein</fullName>
    </submittedName>
</protein>
<proteinExistence type="predicted"/>
<dbReference type="EMBL" id="BMJC01000002">
    <property type="protein sequence ID" value="GGA99786.1"/>
    <property type="molecule type" value="Genomic_DNA"/>
</dbReference>
<evidence type="ECO:0000313" key="2">
    <source>
        <dbReference type="EMBL" id="GGA99786.1"/>
    </source>
</evidence>
<reference evidence="2" key="1">
    <citation type="journal article" date="2014" name="Int. J. Syst. Evol. Microbiol.">
        <title>Complete genome sequence of Corynebacterium casei LMG S-19264T (=DSM 44701T), isolated from a smear-ripened cheese.</title>
        <authorList>
            <consortium name="US DOE Joint Genome Institute (JGI-PGF)"/>
            <person name="Walter F."/>
            <person name="Albersmeier A."/>
            <person name="Kalinowski J."/>
            <person name="Ruckert C."/>
        </authorList>
    </citation>
    <scope>NUCLEOTIDE SEQUENCE</scope>
    <source>
        <strain evidence="2">CGMCC 1.15448</strain>
    </source>
</reference>
<reference evidence="2" key="2">
    <citation type="submission" date="2020-09" db="EMBL/GenBank/DDBJ databases">
        <authorList>
            <person name="Sun Q."/>
            <person name="Zhou Y."/>
        </authorList>
    </citation>
    <scope>NUCLEOTIDE SEQUENCE</scope>
    <source>
        <strain evidence="2">CGMCC 1.15448</strain>
    </source>
</reference>
<evidence type="ECO:0000256" key="1">
    <source>
        <dbReference type="SAM" id="MobiDB-lite"/>
    </source>
</evidence>
<dbReference type="AlphaFoldDB" id="A0A8J2UCV4"/>
<comment type="caution">
    <text evidence="2">The sequence shown here is derived from an EMBL/GenBank/DDBJ whole genome shotgun (WGS) entry which is preliminary data.</text>
</comment>
<sequence>MDKRIGDGQAPGDVRMGDRARAVEAKDSPMVTEGIGVPAVGAGGVRYLLGPGSNRQKEE</sequence>
<dbReference type="Proteomes" id="UP000607559">
    <property type="component" value="Unassembled WGS sequence"/>
</dbReference>